<gene>
    <name evidence="1" type="ORF">Pyn_22069</name>
</gene>
<keyword evidence="2" id="KW-1185">Reference proteome</keyword>
<protein>
    <submittedName>
        <fullName evidence="1">Uncharacterized protein</fullName>
    </submittedName>
</protein>
<dbReference type="EMBL" id="PJQY01001999">
    <property type="protein sequence ID" value="PQP97185.1"/>
    <property type="molecule type" value="Genomic_DNA"/>
</dbReference>
<name>A0A314Z639_PRUYE</name>
<comment type="caution">
    <text evidence="1">The sequence shown here is derived from an EMBL/GenBank/DDBJ whole genome shotgun (WGS) entry which is preliminary data.</text>
</comment>
<dbReference type="Proteomes" id="UP000250321">
    <property type="component" value="Unassembled WGS sequence"/>
</dbReference>
<organism evidence="1 2">
    <name type="scientific">Prunus yedoensis var. nudiflora</name>
    <dbReference type="NCBI Taxonomy" id="2094558"/>
    <lineage>
        <taxon>Eukaryota</taxon>
        <taxon>Viridiplantae</taxon>
        <taxon>Streptophyta</taxon>
        <taxon>Embryophyta</taxon>
        <taxon>Tracheophyta</taxon>
        <taxon>Spermatophyta</taxon>
        <taxon>Magnoliopsida</taxon>
        <taxon>eudicotyledons</taxon>
        <taxon>Gunneridae</taxon>
        <taxon>Pentapetalae</taxon>
        <taxon>rosids</taxon>
        <taxon>fabids</taxon>
        <taxon>Rosales</taxon>
        <taxon>Rosaceae</taxon>
        <taxon>Amygdaloideae</taxon>
        <taxon>Amygdaleae</taxon>
        <taxon>Prunus</taxon>
    </lineage>
</organism>
<proteinExistence type="predicted"/>
<accession>A0A314Z639</accession>
<evidence type="ECO:0000313" key="1">
    <source>
        <dbReference type="EMBL" id="PQP97185.1"/>
    </source>
</evidence>
<reference evidence="1 2" key="1">
    <citation type="submission" date="2018-02" db="EMBL/GenBank/DDBJ databases">
        <title>Draft genome of wild Prunus yedoensis var. nudiflora.</title>
        <authorList>
            <person name="Baek S."/>
            <person name="Kim J.-H."/>
            <person name="Choi K."/>
            <person name="Kim G.-B."/>
            <person name="Cho A."/>
            <person name="Jang H."/>
            <person name="Shin C.-H."/>
            <person name="Yu H.-J."/>
            <person name="Mun J.-H."/>
        </authorList>
    </citation>
    <scope>NUCLEOTIDE SEQUENCE [LARGE SCALE GENOMIC DNA]</scope>
    <source>
        <strain evidence="2">cv. Jeju island</strain>
        <tissue evidence="1">Leaf</tissue>
    </source>
</reference>
<evidence type="ECO:0000313" key="2">
    <source>
        <dbReference type="Proteomes" id="UP000250321"/>
    </source>
</evidence>
<dbReference type="AlphaFoldDB" id="A0A314Z639"/>
<sequence length="60" mass="6728">MATDRGFSEAGAKPYLLKLTAWQFGLIRMSPFPLLSTNRLSFWKADVSQGHDVAETPFQP</sequence>